<comment type="caution">
    <text evidence="2">The sequence shown here is derived from an EMBL/GenBank/DDBJ whole genome shotgun (WGS) entry which is preliminary data.</text>
</comment>
<feature type="domain" description="Amidohydrolase 3" evidence="1">
    <location>
        <begin position="77"/>
        <end position="567"/>
    </location>
</feature>
<evidence type="ECO:0000259" key="1">
    <source>
        <dbReference type="Pfam" id="PF07969"/>
    </source>
</evidence>
<dbReference type="SUPFAM" id="SSF51556">
    <property type="entry name" value="Metallo-dependent hydrolases"/>
    <property type="match status" value="1"/>
</dbReference>
<dbReference type="Gene3D" id="3.10.310.70">
    <property type="match status" value="1"/>
</dbReference>
<protein>
    <submittedName>
        <fullName evidence="2">N-substituted formamide deformylase</fullName>
        <ecNumber evidence="2">3.5.1.91</ecNumber>
    </submittedName>
</protein>
<name>A0ABM9AG07_9GAMM</name>
<dbReference type="EC" id="3.5.1.91" evidence="2"/>
<dbReference type="InterPro" id="IPR033932">
    <property type="entry name" value="YtcJ-like"/>
</dbReference>
<accession>A0ABM9AG07</accession>
<dbReference type="CDD" id="cd01300">
    <property type="entry name" value="YtcJ_like"/>
    <property type="match status" value="1"/>
</dbReference>
<dbReference type="Pfam" id="PF07969">
    <property type="entry name" value="Amidohydro_3"/>
    <property type="match status" value="1"/>
</dbReference>
<dbReference type="RefSeq" id="WP_237444624.1">
    <property type="nucleotide sequence ID" value="NZ_CAKLPX010000002.1"/>
</dbReference>
<dbReference type="EMBL" id="CAKLPX010000002">
    <property type="protein sequence ID" value="CAH0991925.1"/>
    <property type="molecule type" value="Genomic_DNA"/>
</dbReference>
<keyword evidence="2" id="KW-0378">Hydrolase</keyword>
<dbReference type="InterPro" id="IPR011059">
    <property type="entry name" value="Metal-dep_hydrolase_composite"/>
</dbReference>
<dbReference type="SUPFAM" id="SSF51338">
    <property type="entry name" value="Composite domain of metallo-dependent hydrolases"/>
    <property type="match status" value="1"/>
</dbReference>
<evidence type="ECO:0000313" key="3">
    <source>
        <dbReference type="Proteomes" id="UP000838100"/>
    </source>
</evidence>
<dbReference type="InterPro" id="IPR032466">
    <property type="entry name" value="Metal_Hydrolase"/>
</dbReference>
<reference evidence="2" key="1">
    <citation type="submission" date="2021-12" db="EMBL/GenBank/DDBJ databases">
        <authorList>
            <person name="Rodrigo-Torres L."/>
            <person name="Arahal R. D."/>
            <person name="Lucena T."/>
        </authorList>
    </citation>
    <scope>NUCLEOTIDE SEQUENCE</scope>
    <source>
        <strain evidence="2">CECT 8267</strain>
    </source>
</reference>
<sequence>MKERLKMQEMEQFPAAAIPYSNDVIIVTANIITVNPQQPRVEAMAYCSGRILALGSLTEVTAQLAGRDYSVDNRFIGKTIVPGFIEAHMHPILASVLTSKFHYAGPFDRVGNGGKILQGSPTLATLTARLTGVRDQHNAAGKKGQWINIWGLEPLLIGAEAMINRDFIDAIIDDSPVCILHSSCHLLSMNSLALAKTGFCSDGNADVVFRQQQRLTGVAAELANIYQVIEAGGLDYGKSSQEIALCLIDYSQVLHRFGVTTAADCGMGMPFDPYPLYQVLAKNRAFKLRLAAYPLAEYFTVDDVEAMAANNHDRLAVNKIKFARTDGSIQVATACLLDEHYYNGRPNKAMVNSGEQIFQQCIVFHRAGYNLSFHCNGSGATEQLLDVIARMQRHYPRSGARHCLEHNQMVTPEQLVRMKQLGVVHNLCANQLAVWGDFHASTSLGPERVATLNPFQSSVEHGVRFAIHSDDVATQAQPLLMMSNAMSRQSNISGNVYGKNQCLTASQALHAVTLGPAFLLGQEHCKGSIEIGKLADFVVLEQNPLVVDEQRVKDIVVYATSLGGEISVHR</sequence>
<dbReference type="PANTHER" id="PTHR22642">
    <property type="entry name" value="IMIDAZOLONEPROPIONASE"/>
    <property type="match status" value="1"/>
</dbReference>
<dbReference type="Gene3D" id="3.20.20.140">
    <property type="entry name" value="Metal-dependent hydrolases"/>
    <property type="match status" value="1"/>
</dbReference>
<dbReference type="GO" id="GO:0016787">
    <property type="term" value="F:hydrolase activity"/>
    <property type="evidence" value="ECO:0007669"/>
    <property type="project" value="UniProtKB-KW"/>
</dbReference>
<dbReference type="PANTHER" id="PTHR22642:SF2">
    <property type="entry name" value="PROTEIN LONG AFTER FAR-RED 3"/>
    <property type="match status" value="1"/>
</dbReference>
<dbReference type="Proteomes" id="UP000838100">
    <property type="component" value="Unassembled WGS sequence"/>
</dbReference>
<keyword evidence="3" id="KW-1185">Reference proteome</keyword>
<organism evidence="2 3">
    <name type="scientific">Sinobacterium norvegicum</name>
    <dbReference type="NCBI Taxonomy" id="1641715"/>
    <lineage>
        <taxon>Bacteria</taxon>
        <taxon>Pseudomonadati</taxon>
        <taxon>Pseudomonadota</taxon>
        <taxon>Gammaproteobacteria</taxon>
        <taxon>Cellvibrionales</taxon>
        <taxon>Spongiibacteraceae</taxon>
        <taxon>Sinobacterium</taxon>
    </lineage>
</organism>
<gene>
    <name evidence="2" type="primary">nfdA_2</name>
    <name evidence="2" type="ORF">SIN8267_02040</name>
</gene>
<proteinExistence type="predicted"/>
<dbReference type="InterPro" id="IPR013108">
    <property type="entry name" value="Amidohydro_3"/>
</dbReference>
<evidence type="ECO:0000313" key="2">
    <source>
        <dbReference type="EMBL" id="CAH0991925.1"/>
    </source>
</evidence>
<dbReference type="Gene3D" id="2.30.40.10">
    <property type="entry name" value="Urease, subunit C, domain 1"/>
    <property type="match status" value="1"/>
</dbReference>